<dbReference type="SUPFAM" id="SSF53474">
    <property type="entry name" value="alpha/beta-Hydrolases"/>
    <property type="match status" value="1"/>
</dbReference>
<keyword evidence="3" id="KW-1185">Reference proteome</keyword>
<dbReference type="KEGG" id="ehx:EMIHUDRAFT_209277"/>
<protein>
    <recommendedName>
        <fullName evidence="4">Feruloyl esterase</fullName>
    </recommendedName>
</protein>
<sequence>MRYRPASGQPTQYRLMLPQHADGKTPLPLVLSFHGWAGNLSERPVLLAHGRQHGYIVAAPTGFADDLWPSWNGGGSTRSPGRLGATCLDPTGSLCLGGATATPPAARAAALLDELLGDVCVDASRVFATGVSNGRAISLSPPTRAPPAGYAPVVGSPHAGFNAPPLHPPAALLARASDGVAVDTSYAGGWRFPGAFQEPSRRTAAGPSHNRSDSRTRGAAEAAWATSFVRAVVECVWGGGGHDAPPWAEDRAS</sequence>
<reference evidence="3" key="1">
    <citation type="journal article" date="2013" name="Nature">
        <title>Pan genome of the phytoplankton Emiliania underpins its global distribution.</title>
        <authorList>
            <person name="Read B.A."/>
            <person name="Kegel J."/>
            <person name="Klute M.J."/>
            <person name="Kuo A."/>
            <person name="Lefebvre S.C."/>
            <person name="Maumus F."/>
            <person name="Mayer C."/>
            <person name="Miller J."/>
            <person name="Monier A."/>
            <person name="Salamov A."/>
            <person name="Young J."/>
            <person name="Aguilar M."/>
            <person name="Claverie J.M."/>
            <person name="Frickenhaus S."/>
            <person name="Gonzalez K."/>
            <person name="Herman E.K."/>
            <person name="Lin Y.C."/>
            <person name="Napier J."/>
            <person name="Ogata H."/>
            <person name="Sarno A.F."/>
            <person name="Shmutz J."/>
            <person name="Schroeder D."/>
            <person name="de Vargas C."/>
            <person name="Verret F."/>
            <person name="von Dassow P."/>
            <person name="Valentin K."/>
            <person name="Van de Peer Y."/>
            <person name="Wheeler G."/>
            <person name="Dacks J.B."/>
            <person name="Delwiche C.F."/>
            <person name="Dyhrman S.T."/>
            <person name="Glockner G."/>
            <person name="John U."/>
            <person name="Richards T."/>
            <person name="Worden A.Z."/>
            <person name="Zhang X."/>
            <person name="Grigoriev I.V."/>
            <person name="Allen A.E."/>
            <person name="Bidle K."/>
            <person name="Borodovsky M."/>
            <person name="Bowler C."/>
            <person name="Brownlee C."/>
            <person name="Cock J.M."/>
            <person name="Elias M."/>
            <person name="Gladyshev V.N."/>
            <person name="Groth M."/>
            <person name="Guda C."/>
            <person name="Hadaegh A."/>
            <person name="Iglesias-Rodriguez M.D."/>
            <person name="Jenkins J."/>
            <person name="Jones B.M."/>
            <person name="Lawson T."/>
            <person name="Leese F."/>
            <person name="Lindquist E."/>
            <person name="Lobanov A."/>
            <person name="Lomsadze A."/>
            <person name="Malik S.B."/>
            <person name="Marsh M.E."/>
            <person name="Mackinder L."/>
            <person name="Mock T."/>
            <person name="Mueller-Roeber B."/>
            <person name="Pagarete A."/>
            <person name="Parker M."/>
            <person name="Probert I."/>
            <person name="Quesneville H."/>
            <person name="Raines C."/>
            <person name="Rensing S.A."/>
            <person name="Riano-Pachon D.M."/>
            <person name="Richier S."/>
            <person name="Rokitta S."/>
            <person name="Shiraiwa Y."/>
            <person name="Soanes D.M."/>
            <person name="van der Giezen M."/>
            <person name="Wahlund T.M."/>
            <person name="Williams B."/>
            <person name="Wilson W."/>
            <person name="Wolfe G."/>
            <person name="Wurch L.L."/>
        </authorList>
    </citation>
    <scope>NUCLEOTIDE SEQUENCE</scope>
</reference>
<dbReference type="GeneID" id="17264286"/>
<dbReference type="EnsemblProtists" id="EOD18739">
    <property type="protein sequence ID" value="EOD18739"/>
    <property type="gene ID" value="EMIHUDRAFT_209277"/>
</dbReference>
<dbReference type="PaxDb" id="2903-EOD18739"/>
<feature type="region of interest" description="Disordered" evidence="1">
    <location>
        <begin position="197"/>
        <end position="218"/>
    </location>
</feature>
<dbReference type="HOGENOM" id="CLU_1100201_0_0_1"/>
<proteinExistence type="predicted"/>
<dbReference type="AlphaFoldDB" id="A0A0D3J5F4"/>
<evidence type="ECO:0008006" key="4">
    <source>
        <dbReference type="Google" id="ProtNLM"/>
    </source>
</evidence>
<evidence type="ECO:0000256" key="1">
    <source>
        <dbReference type="SAM" id="MobiDB-lite"/>
    </source>
</evidence>
<dbReference type="Gene3D" id="3.40.50.1820">
    <property type="entry name" value="alpha/beta hydrolase"/>
    <property type="match status" value="1"/>
</dbReference>
<dbReference type="InterPro" id="IPR029058">
    <property type="entry name" value="AB_hydrolase_fold"/>
</dbReference>
<name>A0A0D3J5F4_EMIH1</name>
<accession>A0A0D3J5F4</accession>
<reference evidence="2" key="2">
    <citation type="submission" date="2024-10" db="UniProtKB">
        <authorList>
            <consortium name="EnsemblProtists"/>
        </authorList>
    </citation>
    <scope>IDENTIFICATION</scope>
</reference>
<dbReference type="Proteomes" id="UP000013827">
    <property type="component" value="Unassembled WGS sequence"/>
</dbReference>
<evidence type="ECO:0000313" key="2">
    <source>
        <dbReference type="EnsemblProtists" id="EOD18739"/>
    </source>
</evidence>
<evidence type="ECO:0000313" key="3">
    <source>
        <dbReference type="Proteomes" id="UP000013827"/>
    </source>
</evidence>
<organism evidence="2 3">
    <name type="scientific">Emiliania huxleyi (strain CCMP1516)</name>
    <dbReference type="NCBI Taxonomy" id="280463"/>
    <lineage>
        <taxon>Eukaryota</taxon>
        <taxon>Haptista</taxon>
        <taxon>Haptophyta</taxon>
        <taxon>Prymnesiophyceae</taxon>
        <taxon>Isochrysidales</taxon>
        <taxon>Noelaerhabdaceae</taxon>
        <taxon>Emiliania</taxon>
    </lineage>
</organism>
<dbReference type="RefSeq" id="XP_005771168.1">
    <property type="nucleotide sequence ID" value="XM_005771111.1"/>
</dbReference>